<name>A0ABU7IH06_9FLAO</name>
<keyword evidence="1" id="KW-1133">Transmembrane helix</keyword>
<keyword evidence="1" id="KW-0812">Transmembrane</keyword>
<keyword evidence="1" id="KW-0472">Membrane</keyword>
<dbReference type="RefSeq" id="WP_272636340.1">
    <property type="nucleotide sequence ID" value="NZ_JAZDDF010000002.1"/>
</dbReference>
<proteinExistence type="predicted"/>
<gene>
    <name evidence="2" type="ORF">V1H85_07255</name>
</gene>
<keyword evidence="3" id="KW-1185">Reference proteome</keyword>
<organism evidence="2 3">
    <name type="scientific">Maribacter flavus</name>
    <dbReference type="NCBI Taxonomy" id="1658664"/>
    <lineage>
        <taxon>Bacteria</taxon>
        <taxon>Pseudomonadati</taxon>
        <taxon>Bacteroidota</taxon>
        <taxon>Flavobacteriia</taxon>
        <taxon>Flavobacteriales</taxon>
        <taxon>Flavobacteriaceae</taxon>
        <taxon>Maribacter</taxon>
    </lineage>
</organism>
<protein>
    <submittedName>
        <fullName evidence="2">Uncharacterized protein</fullName>
    </submittedName>
</protein>
<evidence type="ECO:0000313" key="3">
    <source>
        <dbReference type="Proteomes" id="UP001343698"/>
    </source>
</evidence>
<evidence type="ECO:0000256" key="1">
    <source>
        <dbReference type="SAM" id="Phobius"/>
    </source>
</evidence>
<evidence type="ECO:0000313" key="2">
    <source>
        <dbReference type="EMBL" id="MEE1972234.1"/>
    </source>
</evidence>
<accession>A0ABU7IH06</accession>
<sequence>MAEEVIRPKDALKSCFIIGCGSMLAVVLIAIAYLVYLHYFYDPLS</sequence>
<dbReference type="Proteomes" id="UP001343698">
    <property type="component" value="Unassembled WGS sequence"/>
</dbReference>
<reference evidence="2 3" key="1">
    <citation type="submission" date="2024-01" db="EMBL/GenBank/DDBJ databases">
        <title>Maribacter spp. originated from different algae showed divergent polysaccharides utilization ability.</title>
        <authorList>
            <person name="Wang H."/>
            <person name="Wu Y."/>
        </authorList>
    </citation>
    <scope>NUCLEOTIDE SEQUENCE [LARGE SCALE GENOMIC DNA]</scope>
    <source>
        <strain evidence="2 3">KPT27_14</strain>
    </source>
</reference>
<comment type="caution">
    <text evidence="2">The sequence shown here is derived from an EMBL/GenBank/DDBJ whole genome shotgun (WGS) entry which is preliminary data.</text>
</comment>
<dbReference type="EMBL" id="JAZDDF010000002">
    <property type="protein sequence ID" value="MEE1972234.1"/>
    <property type="molecule type" value="Genomic_DNA"/>
</dbReference>
<feature type="transmembrane region" description="Helical" evidence="1">
    <location>
        <begin position="12"/>
        <end position="36"/>
    </location>
</feature>